<evidence type="ECO:0000313" key="3">
    <source>
        <dbReference type="Proteomes" id="UP000263642"/>
    </source>
</evidence>
<gene>
    <name evidence="2" type="ORF">DIT97_29780</name>
</gene>
<evidence type="ECO:0000256" key="1">
    <source>
        <dbReference type="SAM" id="SignalP"/>
    </source>
</evidence>
<feature type="chain" id="PRO_5017541932" evidence="1">
    <location>
        <begin position="26"/>
        <end position="69"/>
    </location>
</feature>
<accession>A0A3D3REF4</accession>
<reference evidence="2 3" key="1">
    <citation type="journal article" date="2018" name="Nat. Biotechnol.">
        <title>A standardized bacterial taxonomy based on genome phylogeny substantially revises the tree of life.</title>
        <authorList>
            <person name="Parks D.H."/>
            <person name="Chuvochina M."/>
            <person name="Waite D.W."/>
            <person name="Rinke C."/>
            <person name="Skarshewski A."/>
            <person name="Chaumeil P.A."/>
            <person name="Hugenholtz P."/>
        </authorList>
    </citation>
    <scope>NUCLEOTIDE SEQUENCE [LARGE SCALE GENOMIC DNA]</scope>
    <source>
        <strain evidence="2">UBA9375</strain>
    </source>
</reference>
<proteinExistence type="predicted"/>
<dbReference type="EMBL" id="DQAY01000184">
    <property type="protein sequence ID" value="HCO26996.1"/>
    <property type="molecule type" value="Genomic_DNA"/>
</dbReference>
<organism evidence="2 3">
    <name type="scientific">Gimesia maris</name>
    <dbReference type="NCBI Taxonomy" id="122"/>
    <lineage>
        <taxon>Bacteria</taxon>
        <taxon>Pseudomonadati</taxon>
        <taxon>Planctomycetota</taxon>
        <taxon>Planctomycetia</taxon>
        <taxon>Planctomycetales</taxon>
        <taxon>Planctomycetaceae</taxon>
        <taxon>Gimesia</taxon>
    </lineage>
</organism>
<protein>
    <submittedName>
        <fullName evidence="2">Uncharacterized protein</fullName>
    </submittedName>
</protein>
<dbReference type="Proteomes" id="UP000263642">
    <property type="component" value="Unassembled WGS sequence"/>
</dbReference>
<evidence type="ECO:0000313" key="2">
    <source>
        <dbReference type="EMBL" id="HCO26996.1"/>
    </source>
</evidence>
<feature type="signal peptide" evidence="1">
    <location>
        <begin position="1"/>
        <end position="25"/>
    </location>
</feature>
<keyword evidence="1" id="KW-0732">Signal</keyword>
<comment type="caution">
    <text evidence="2">The sequence shown here is derived from an EMBL/GenBank/DDBJ whole genome shotgun (WGS) entry which is preliminary data.</text>
</comment>
<sequence length="69" mass="7878">MNVLIRVCLLLVLPVLCLHSTGCSLMPHALQPDQLHKLSRQEKRRDDMYFSVPDEIPALKYQSASVTEE</sequence>
<dbReference type="RefSeq" id="WP_278446759.1">
    <property type="nucleotide sequence ID" value="NZ_JBLXDE010000007.1"/>
</dbReference>
<name>A0A3D3REF4_9PLAN</name>
<dbReference type="AlphaFoldDB" id="A0A3D3REF4"/>